<dbReference type="InterPro" id="IPR014755">
    <property type="entry name" value="Cu-Rt/internalin_Ig-like"/>
</dbReference>
<evidence type="ECO:0000313" key="3">
    <source>
        <dbReference type="EMBL" id="MDI9258543.1"/>
    </source>
</evidence>
<dbReference type="InterPro" id="IPR003961">
    <property type="entry name" value="FN3_dom"/>
</dbReference>
<comment type="caution">
    <text evidence="3">The sequence shown here is derived from an EMBL/GenBank/DDBJ whole genome shotgun (WGS) entry which is preliminary data.</text>
</comment>
<dbReference type="InterPro" id="IPR026444">
    <property type="entry name" value="Secre_tail"/>
</dbReference>
<dbReference type="InterPro" id="IPR021655">
    <property type="entry name" value="Put_metal-bd"/>
</dbReference>
<dbReference type="Gene3D" id="2.60.40.1220">
    <property type="match status" value="1"/>
</dbReference>
<organism evidence="3 4">
    <name type="scientific">Flavobacterium sedimenticola</name>
    <dbReference type="NCBI Taxonomy" id="3043286"/>
    <lineage>
        <taxon>Bacteria</taxon>
        <taxon>Pseudomonadati</taxon>
        <taxon>Bacteroidota</taxon>
        <taxon>Flavobacteriia</taxon>
        <taxon>Flavobacteriales</taxon>
        <taxon>Flavobacteriaceae</taxon>
        <taxon>Flavobacterium</taxon>
    </lineage>
</organism>
<dbReference type="Pfam" id="PF18962">
    <property type="entry name" value="Por_Secre_tail"/>
    <property type="match status" value="1"/>
</dbReference>
<dbReference type="PROSITE" id="PS50853">
    <property type="entry name" value="FN3"/>
    <property type="match status" value="1"/>
</dbReference>
<dbReference type="Pfam" id="PF11617">
    <property type="entry name" value="Cu-binding_MopE"/>
    <property type="match status" value="1"/>
</dbReference>
<sequence>MKNILLFKKPSWLFLWSFALLVLLVPEKVFSQSLLVDDFTGTIGTNLTANGWVAHSGSGTGPMTITSPGLSYSGYLSSGVGNATSPSGNSEDVNKAFTSTNSGSVYFSFMVNASPSVTTTDYSIHLCQSSGATASGFFGRVFIQKDGTTGLLRFGLTKSSAAASAVNTSYSYATGTTHFIVVKYTFNTGTTTDDTVSMWVNPTPGSAEPVATISNVTDAVTDATALSAIAIRQFATTTLARFDGIRVGTTWASVTPSSVSAPTVTNTAVASITFNSATLAGNVTSTGGAAITANGSVYSLTSVNNAPAINGTGVTNLQTSSPGSGTGSFSNGTGNVLLVNRQYSYNAYATNSIGTSYGTGATFYTLAVTPNMPTVGSPTVNTLNVSIDTNDDNPSGTEYAIQEIGGQYVQADGSLGVSTVWRTETQWGATVTVTGLSSNTLYAFQVKARNGSNVETGFGGSASGTTNISQSPTIEADPLPVFGSVCINTSATQSFAFIGYNLTNQTVTVGPLTGYTFATSLNGTYQASLNYTPDVNGELAETVYVKFTPTAVANYNGSFAISGGGTVSSTNVAVSGAGINTAVSVITGSNASVTSTSAVLNGSFTAGCSAVTASGIEYSVNSDFTGSSTMALGGTASSLSPNTTYYYRAFAVDGTGAVYGTSSNFTTSNLSAPNVLNASTVESDSFFANWESVSGATGYRLDVSPSPDFLGSVTTLANWTFPNNPDDNIIDSGVTINNAKTLTTQGGVGTISYAPVQSSTTSAASGPGWDSGSGVKYWQIDISTLGYSQLKLSSAQRSSGTGPRDFKVQYKIGAGAWTDILGGAITVANNWTTGVLNNVSLPSVCDNQPSVLIRWIMTSNLQVTSGNVAAGGTSGIDNILITGQASTYVLGYENLNVGNTTSYQVTGLNPQTTYYYRVRATSTNSTSANSDVKSVTTAMPAPTFASITQTEVQCDGIGVTSFDVNGLLPNTSSTLYYTINGGSETSVSLAANSGGLASFTLPLTFANNGQTLQVTSVELTGSPASNVAVSGGNSAIALVVTARATPTFTQVGSVCSGSTISALPTTSLNGITGTWSPALNTTATTTYTFTPGEFECANSTTMEIVVIPQSTWYRDFDGDGFGDLATTTSNCTQPVGYVSNSLDCDDTRNFVYPGAPEICFNNIDDDCDGIKSEGCQPVASSLTAAYPNNLVLGSISTTILATIPTVSGGFPITGYVFEITNMTSNQTVTLPRSINKFNLTMTNIYAYDTPFAIRVKVIVNGEEQPYLGDTRVIRTPALASPSLVTTQCSQSLPIGTTIVSASVTGATDYEFTITSPTFTSPSSQVITRQVNNFRLSMMPNYTPAYNTVYNISVRARVAGAWSTSPSTCTITTLGVPTTSLVASQCNVEIPGLSTTLTATNVAYATEYKFKVSKVAEPEVEEEVSVVGQPLLLLTNLTTVAADYETDYNVWVKAGSTVNGITTWGDYAAVPCVVTTPLTPTVRIVGLAGDCETGYTPASLSTVITSETYPSARYRFYLKGYDLSTNLIYDHYVDRNTNDVTLAMFPAIPSGLDYYISVAVKLGPAVVIPKEECLIFIPTPPSRVTALPLEVTAYPNPFAGSFSLAVTTSSQSSIDIKVYDMVGRLVEQRVVRASAVESTTIGDRYPSGVYNVVVTQDEEVQTVRVVKR</sequence>
<proteinExistence type="predicted"/>
<dbReference type="SMART" id="SM00060">
    <property type="entry name" value="FN3"/>
    <property type="match status" value="3"/>
</dbReference>
<dbReference type="RefSeq" id="WP_283240209.1">
    <property type="nucleotide sequence ID" value="NZ_JASGBP010000015.1"/>
</dbReference>
<dbReference type="NCBIfam" id="TIGR04183">
    <property type="entry name" value="Por_Secre_tail"/>
    <property type="match status" value="1"/>
</dbReference>
<keyword evidence="1" id="KW-0732">Signal</keyword>
<gene>
    <name evidence="3" type="ORF">QHT84_14045</name>
</gene>
<dbReference type="SUPFAM" id="SSF49265">
    <property type="entry name" value="Fibronectin type III"/>
    <property type="match status" value="1"/>
</dbReference>
<protein>
    <submittedName>
        <fullName evidence="3">T9SS type A sorting domain-containing protein</fullName>
    </submittedName>
</protein>
<accession>A0ABT6XU36</accession>
<evidence type="ECO:0000313" key="4">
    <source>
        <dbReference type="Proteomes" id="UP001230035"/>
    </source>
</evidence>
<dbReference type="InterPro" id="IPR036116">
    <property type="entry name" value="FN3_sf"/>
</dbReference>
<name>A0ABT6XU36_9FLAO</name>
<dbReference type="Proteomes" id="UP001230035">
    <property type="component" value="Unassembled WGS sequence"/>
</dbReference>
<feature type="domain" description="Fibronectin type-III" evidence="2">
    <location>
        <begin position="848"/>
        <end position="940"/>
    </location>
</feature>
<evidence type="ECO:0000259" key="2">
    <source>
        <dbReference type="PROSITE" id="PS50853"/>
    </source>
</evidence>
<reference evidence="3 4" key="1">
    <citation type="submission" date="2023-05" db="EMBL/GenBank/DDBJ databases">
        <title>Flavobacterium sedimenti sp. nov., isolated from the sediment.</title>
        <authorList>
            <person name="Wu N."/>
        </authorList>
    </citation>
    <scope>NUCLEOTIDE SEQUENCE [LARGE SCALE GENOMIC DNA]</scope>
    <source>
        <strain evidence="3 4">YZ-48</strain>
    </source>
</reference>
<keyword evidence="4" id="KW-1185">Reference proteome</keyword>
<dbReference type="CDD" id="cd00063">
    <property type="entry name" value="FN3"/>
    <property type="match status" value="1"/>
</dbReference>
<dbReference type="InterPro" id="IPR013783">
    <property type="entry name" value="Ig-like_fold"/>
</dbReference>
<dbReference type="EMBL" id="JASGBP010000015">
    <property type="protein sequence ID" value="MDI9258543.1"/>
    <property type="molecule type" value="Genomic_DNA"/>
</dbReference>
<evidence type="ECO:0000256" key="1">
    <source>
        <dbReference type="ARBA" id="ARBA00022729"/>
    </source>
</evidence>
<dbReference type="Gene3D" id="2.60.40.10">
    <property type="entry name" value="Immunoglobulins"/>
    <property type="match status" value="1"/>
</dbReference>